<dbReference type="STRING" id="52838.A0A4S8IUF9"/>
<dbReference type="InterPro" id="IPR007650">
    <property type="entry name" value="Zf-FLZ_dom"/>
</dbReference>
<dbReference type="GO" id="GO:0046872">
    <property type="term" value="F:metal ion binding"/>
    <property type="evidence" value="ECO:0007669"/>
    <property type="project" value="UniProtKB-KW"/>
</dbReference>
<proteinExistence type="inferred from homology"/>
<keyword evidence="2" id="KW-0479">Metal-binding</keyword>
<evidence type="ECO:0000256" key="4">
    <source>
        <dbReference type="SAM" id="MobiDB-lite"/>
    </source>
</evidence>
<feature type="region of interest" description="Disordered" evidence="4">
    <location>
        <begin position="124"/>
        <end position="147"/>
    </location>
</feature>
<name>A0A4S8IUF9_MUSBA</name>
<reference evidence="6 7" key="1">
    <citation type="journal article" date="2019" name="Nat. Plants">
        <title>Genome sequencing of Musa balbisiana reveals subgenome evolution and function divergence in polyploid bananas.</title>
        <authorList>
            <person name="Yao X."/>
        </authorList>
    </citation>
    <scope>NUCLEOTIDE SEQUENCE [LARGE SCALE GENOMIC DNA]</scope>
    <source>
        <strain evidence="7">cv. DH-PKW</strain>
        <tissue evidence="6">Leaves</tissue>
    </source>
</reference>
<keyword evidence="7" id="KW-1185">Reference proteome</keyword>
<evidence type="ECO:0000313" key="6">
    <source>
        <dbReference type="EMBL" id="THU52099.1"/>
    </source>
</evidence>
<dbReference type="EMBL" id="PYDT01000008">
    <property type="protein sequence ID" value="THU52099.1"/>
    <property type="molecule type" value="Genomic_DNA"/>
</dbReference>
<dbReference type="PANTHER" id="PTHR47847:SF2">
    <property type="entry name" value="FCS-LIKE ZINC FINGER 17-RELATED"/>
    <property type="match status" value="1"/>
</dbReference>
<organism evidence="6 7">
    <name type="scientific">Musa balbisiana</name>
    <name type="common">Banana</name>
    <dbReference type="NCBI Taxonomy" id="52838"/>
    <lineage>
        <taxon>Eukaryota</taxon>
        <taxon>Viridiplantae</taxon>
        <taxon>Streptophyta</taxon>
        <taxon>Embryophyta</taxon>
        <taxon>Tracheophyta</taxon>
        <taxon>Spermatophyta</taxon>
        <taxon>Magnoliopsida</taxon>
        <taxon>Liliopsida</taxon>
        <taxon>Zingiberales</taxon>
        <taxon>Musaceae</taxon>
        <taxon>Musa</taxon>
    </lineage>
</organism>
<dbReference type="AlphaFoldDB" id="A0A4S8IUF9"/>
<dbReference type="Proteomes" id="UP000317650">
    <property type="component" value="Chromosome 10"/>
</dbReference>
<evidence type="ECO:0000256" key="2">
    <source>
        <dbReference type="ARBA" id="ARBA00022723"/>
    </source>
</evidence>
<gene>
    <name evidence="6" type="ORF">C4D60_Mb10t00430</name>
</gene>
<evidence type="ECO:0000259" key="5">
    <source>
        <dbReference type="PROSITE" id="PS51795"/>
    </source>
</evidence>
<comment type="similarity">
    <text evidence="1">Belongs to the FLZ family.</text>
</comment>
<accession>A0A4S8IUF9</accession>
<comment type="caution">
    <text evidence="6">The sequence shown here is derived from an EMBL/GenBank/DDBJ whole genome shotgun (WGS) entry which is preliminary data.</text>
</comment>
<evidence type="ECO:0000313" key="7">
    <source>
        <dbReference type="Proteomes" id="UP000317650"/>
    </source>
</evidence>
<dbReference type="PROSITE" id="PS51795">
    <property type="entry name" value="ZF_FLZ"/>
    <property type="match status" value="1"/>
</dbReference>
<protein>
    <recommendedName>
        <fullName evidence="5">FLZ-type domain-containing protein</fullName>
    </recommendedName>
</protein>
<feature type="domain" description="FLZ-type" evidence="5">
    <location>
        <begin position="68"/>
        <end position="112"/>
    </location>
</feature>
<dbReference type="PANTHER" id="PTHR47847">
    <property type="entry name" value="FCS-LIKE ZINC FINGER 17"/>
    <property type="match status" value="1"/>
</dbReference>
<evidence type="ECO:0000256" key="1">
    <source>
        <dbReference type="ARBA" id="ARBA00009374"/>
    </source>
</evidence>
<evidence type="ECO:0000256" key="3">
    <source>
        <dbReference type="PROSITE-ProRule" id="PRU01131"/>
    </source>
</evidence>
<dbReference type="InterPro" id="IPR044181">
    <property type="entry name" value="FLZ17/18"/>
</dbReference>
<feature type="zinc finger region" description="FLZ-type" evidence="3">
    <location>
        <begin position="68"/>
        <end position="112"/>
    </location>
</feature>
<dbReference type="Pfam" id="PF04570">
    <property type="entry name" value="zf-FLZ"/>
    <property type="match status" value="1"/>
</dbReference>
<sequence>MLSRNKGGIFHLGEDGGETTKTIVSIREPKHMRPASEGIEGLRILIHHKEQGSNVVTKSTCSLSKGLGFLKSCFLCKRELSLSKDVYMYRGDLGFCSKQCRSRQILQEERREFEMAARARLPAPQHRLRASARIRDPDRNSRIPGVA</sequence>